<dbReference type="AlphaFoldDB" id="A0A1B2I465"/>
<feature type="transmembrane region" description="Helical" evidence="6">
    <location>
        <begin position="225"/>
        <end position="244"/>
    </location>
</feature>
<evidence type="ECO:0000259" key="8">
    <source>
        <dbReference type="Pfam" id="PF13193"/>
    </source>
</evidence>
<gene>
    <name evidence="9" type="ORF">BED41_06485</name>
</gene>
<dbReference type="GO" id="GO:0005886">
    <property type="term" value="C:plasma membrane"/>
    <property type="evidence" value="ECO:0007669"/>
    <property type="project" value="TreeGrafter"/>
</dbReference>
<dbReference type="InterPro" id="IPR000873">
    <property type="entry name" value="AMP-dep_synth/lig_dom"/>
</dbReference>
<feature type="domain" description="AMP-dependent synthetase/ligase" evidence="7">
    <location>
        <begin position="13"/>
        <end position="378"/>
    </location>
</feature>
<dbReference type="InterPro" id="IPR045851">
    <property type="entry name" value="AMP-bd_C_sf"/>
</dbReference>
<evidence type="ECO:0000313" key="9">
    <source>
        <dbReference type="EMBL" id="ANZ44765.1"/>
    </source>
</evidence>
<dbReference type="Gene3D" id="3.30.300.30">
    <property type="match status" value="1"/>
</dbReference>
<dbReference type="GO" id="GO:0004467">
    <property type="term" value="F:long-chain fatty acid-CoA ligase activity"/>
    <property type="evidence" value="ECO:0007669"/>
    <property type="project" value="TreeGrafter"/>
</dbReference>
<name>A0A1B2I465_9BACT</name>
<evidence type="ECO:0000313" key="10">
    <source>
        <dbReference type="Proteomes" id="UP000093044"/>
    </source>
</evidence>
<dbReference type="PANTHER" id="PTHR43107">
    <property type="entry name" value="LONG-CHAIN FATTY ACID TRANSPORT PROTEIN"/>
    <property type="match status" value="1"/>
</dbReference>
<dbReference type="RefSeq" id="WP_066744218.1">
    <property type="nucleotide sequence ID" value="NZ_CP016757.1"/>
</dbReference>
<feature type="domain" description="AMP-binding enzyme C-terminal" evidence="8">
    <location>
        <begin position="429"/>
        <end position="503"/>
    </location>
</feature>
<dbReference type="Proteomes" id="UP000093044">
    <property type="component" value="Chromosome"/>
</dbReference>
<dbReference type="Gene3D" id="3.40.50.12780">
    <property type="entry name" value="N-terminal domain of ligase-like"/>
    <property type="match status" value="1"/>
</dbReference>
<dbReference type="GO" id="GO:0005524">
    <property type="term" value="F:ATP binding"/>
    <property type="evidence" value="ECO:0007669"/>
    <property type="project" value="UniProtKB-KW"/>
</dbReference>
<comment type="similarity">
    <text evidence="1">Belongs to the ATP-dependent AMP-binding enzyme family.</text>
</comment>
<evidence type="ECO:0000256" key="1">
    <source>
        <dbReference type="ARBA" id="ARBA00006432"/>
    </source>
</evidence>
<evidence type="ECO:0008006" key="11">
    <source>
        <dbReference type="Google" id="ProtNLM"/>
    </source>
</evidence>
<dbReference type="OrthoDB" id="9781737at2"/>
<dbReference type="EMBL" id="CP016757">
    <property type="protein sequence ID" value="ANZ44765.1"/>
    <property type="molecule type" value="Genomic_DNA"/>
</dbReference>
<dbReference type="STRING" id="1197717.BED41_06485"/>
<dbReference type="InterPro" id="IPR042099">
    <property type="entry name" value="ANL_N_sf"/>
</dbReference>
<dbReference type="KEGG" id="cpor:BED41_06485"/>
<proteinExistence type="inferred from homology"/>
<dbReference type="PROSITE" id="PS00455">
    <property type="entry name" value="AMP_BINDING"/>
    <property type="match status" value="1"/>
</dbReference>
<dbReference type="GO" id="GO:0044539">
    <property type="term" value="P:long-chain fatty acid import into cell"/>
    <property type="evidence" value="ECO:0007669"/>
    <property type="project" value="TreeGrafter"/>
</dbReference>
<reference evidence="9" key="1">
    <citation type="submission" date="2016-08" db="EMBL/GenBank/DDBJ databases">
        <title>Complete genome of Cloacibacillus porcorum.</title>
        <authorList>
            <person name="Looft T."/>
            <person name="Bayles D.O."/>
            <person name="Alt D.P."/>
        </authorList>
    </citation>
    <scope>NUCLEOTIDE SEQUENCE [LARGE SCALE GENOMIC DNA]</scope>
    <source>
        <strain evidence="9">CL-84</strain>
    </source>
</reference>
<evidence type="ECO:0000256" key="5">
    <source>
        <dbReference type="SAM" id="MobiDB-lite"/>
    </source>
</evidence>
<dbReference type="InterPro" id="IPR025110">
    <property type="entry name" value="AMP-bd_C"/>
</dbReference>
<protein>
    <recommendedName>
        <fullName evidence="11">AMP-dependent synthetase</fullName>
    </recommendedName>
</protein>
<keyword evidence="2" id="KW-0436">Ligase</keyword>
<keyword evidence="6" id="KW-1133">Transmembrane helix</keyword>
<keyword evidence="6" id="KW-0472">Membrane</keyword>
<dbReference type="GeneID" id="83057497"/>
<sequence length="524" mass="58441">MIYVDDTTIRQWLEKRAKDEADRVFCIYEDVPITYGEIEEKVNRLANGFLDLGFRRGDRIAIMIPNHPDFFFMVFACAKVGLTYIPLNTNLKGANLDLLLQLSDPRALLVDESFADIIAESLRRVGLNNIKFIFTRGNADFSETGIAHQLPFSSVGADAEATPPIVPGAGPEDVLAISYTSGTTGVPKGVLLTDRMLRTCAKGAAIANEAGPGEVMLMWESFCHIGGVQMICVCLIYLSVMALLPRFSASRFWDQARHYKATRVHYLGSVLPILLKQPPRADDKNHSVKIAWGAGAARQVWKEFEDRFGVQIHEAYGMTECSSLTTVCLDGKIGSIGKPLPYFEVRIMGDDGKIVPVGKLGEIQVRGKQSGLILKGYFRNPEATSKCLLPDGWFATGDLAYMDEEGYIFFKGRSKDSLRINGENVSAWEVERVINEYPDIEECAVIGVPGELGGDDMKVFIKCVSGRNRPNPADIAKWCEPRMAKYQIPRYYTFIDSFEKTESQRTKKNGLSRSTDDSWDRYAK</sequence>
<evidence type="ECO:0000256" key="2">
    <source>
        <dbReference type="ARBA" id="ARBA00022598"/>
    </source>
</evidence>
<keyword evidence="10" id="KW-1185">Reference proteome</keyword>
<dbReference type="InterPro" id="IPR020845">
    <property type="entry name" value="AMP-binding_CS"/>
</dbReference>
<dbReference type="Pfam" id="PF13193">
    <property type="entry name" value="AMP-binding_C"/>
    <property type="match status" value="1"/>
</dbReference>
<organism evidence="9 10">
    <name type="scientific">Cloacibacillus porcorum</name>
    <dbReference type="NCBI Taxonomy" id="1197717"/>
    <lineage>
        <taxon>Bacteria</taxon>
        <taxon>Thermotogati</taxon>
        <taxon>Synergistota</taxon>
        <taxon>Synergistia</taxon>
        <taxon>Synergistales</taxon>
        <taxon>Synergistaceae</taxon>
        <taxon>Cloacibacillus</taxon>
    </lineage>
</organism>
<evidence type="ECO:0000256" key="6">
    <source>
        <dbReference type="SAM" id="Phobius"/>
    </source>
</evidence>
<dbReference type="SUPFAM" id="SSF56801">
    <property type="entry name" value="Acetyl-CoA synthetase-like"/>
    <property type="match status" value="1"/>
</dbReference>
<evidence type="ECO:0000259" key="7">
    <source>
        <dbReference type="Pfam" id="PF00501"/>
    </source>
</evidence>
<accession>A0A1B2I465</accession>
<evidence type="ECO:0000256" key="4">
    <source>
        <dbReference type="ARBA" id="ARBA00022840"/>
    </source>
</evidence>
<feature type="compositionally biased region" description="Basic and acidic residues" evidence="5">
    <location>
        <begin position="514"/>
        <end position="524"/>
    </location>
</feature>
<evidence type="ECO:0000256" key="3">
    <source>
        <dbReference type="ARBA" id="ARBA00022741"/>
    </source>
</evidence>
<dbReference type="GO" id="GO:0005324">
    <property type="term" value="F:long-chain fatty acid transmembrane transporter activity"/>
    <property type="evidence" value="ECO:0007669"/>
    <property type="project" value="TreeGrafter"/>
</dbReference>
<dbReference type="PANTHER" id="PTHR43107:SF15">
    <property type="entry name" value="FATTY ACID TRANSPORT PROTEIN 3, ISOFORM A"/>
    <property type="match status" value="1"/>
</dbReference>
<keyword evidence="3" id="KW-0547">Nucleotide-binding</keyword>
<dbReference type="Pfam" id="PF00501">
    <property type="entry name" value="AMP-binding"/>
    <property type="match status" value="1"/>
</dbReference>
<keyword evidence="4" id="KW-0067">ATP-binding</keyword>
<keyword evidence="6" id="KW-0812">Transmembrane</keyword>
<feature type="region of interest" description="Disordered" evidence="5">
    <location>
        <begin position="504"/>
        <end position="524"/>
    </location>
</feature>